<keyword evidence="2" id="KW-1185">Reference proteome</keyword>
<gene>
    <name evidence="1" type="ORF">H9Q79_12895</name>
</gene>
<name>A0A7G9GAH2_9FIRM</name>
<dbReference type="Pfam" id="PF12675">
    <property type="entry name" value="DUF3795"/>
    <property type="match status" value="1"/>
</dbReference>
<reference evidence="1 2" key="1">
    <citation type="submission" date="2020-08" db="EMBL/GenBank/DDBJ databases">
        <authorList>
            <person name="Liu C."/>
            <person name="Sun Q."/>
        </authorList>
    </citation>
    <scope>NUCLEOTIDE SEQUENCE [LARGE SCALE GENOMIC DNA]</scope>
    <source>
        <strain evidence="1 2">NSJ-29</strain>
    </source>
</reference>
<sequence length="90" mass="10153">MYESRCGICCDECERKEEVHCTGCVTMEKTFWGGDCGVKSCCESRRLNHCGECEEFPCTMEATMGADMGFDPAPRLEHCRKWAGEKPCPQ</sequence>
<dbReference type="InterPro" id="IPR024227">
    <property type="entry name" value="DUF3795"/>
</dbReference>
<evidence type="ECO:0000313" key="2">
    <source>
        <dbReference type="Proteomes" id="UP000515860"/>
    </source>
</evidence>
<protein>
    <submittedName>
        <fullName evidence="1">DUF3795 domain-containing protein</fullName>
    </submittedName>
</protein>
<evidence type="ECO:0000313" key="1">
    <source>
        <dbReference type="EMBL" id="QNM07804.1"/>
    </source>
</evidence>
<dbReference type="KEGG" id="whj:H9Q79_12895"/>
<proteinExistence type="predicted"/>
<dbReference type="EMBL" id="CP060635">
    <property type="protein sequence ID" value="QNM07804.1"/>
    <property type="molecule type" value="Genomic_DNA"/>
</dbReference>
<dbReference type="AlphaFoldDB" id="A0A7G9GAH2"/>
<organism evidence="1 2">
    <name type="scientific">Wansuia hejianensis</name>
    <dbReference type="NCBI Taxonomy" id="2763667"/>
    <lineage>
        <taxon>Bacteria</taxon>
        <taxon>Bacillati</taxon>
        <taxon>Bacillota</taxon>
        <taxon>Clostridia</taxon>
        <taxon>Lachnospirales</taxon>
        <taxon>Lachnospiraceae</taxon>
        <taxon>Wansuia</taxon>
    </lineage>
</organism>
<accession>A0A7G9GAH2</accession>
<dbReference type="Proteomes" id="UP000515860">
    <property type="component" value="Chromosome"/>
</dbReference>
<dbReference type="RefSeq" id="WP_118645478.1">
    <property type="nucleotide sequence ID" value="NZ_CP060635.1"/>
</dbReference>